<feature type="domain" description="PPE" evidence="3">
    <location>
        <begin position="3"/>
        <end position="164"/>
    </location>
</feature>
<evidence type="ECO:0000256" key="2">
    <source>
        <dbReference type="SAM" id="MobiDB-lite"/>
    </source>
</evidence>
<dbReference type="STRING" id="28045.AWB95_20930"/>
<dbReference type="Gene3D" id="1.20.1260.20">
    <property type="entry name" value="PPE superfamily"/>
    <property type="match status" value="1"/>
</dbReference>
<evidence type="ECO:0000313" key="8">
    <source>
        <dbReference type="Proteomes" id="UP000193907"/>
    </source>
</evidence>
<dbReference type="PANTHER" id="PTHR46766:SF1">
    <property type="entry name" value="GLUTAMINE-RICH PROTEIN 2"/>
    <property type="match status" value="1"/>
</dbReference>
<gene>
    <name evidence="6" type="ORF">AWB95_20930</name>
    <name evidence="7" type="ORF">CQY23_21020</name>
</gene>
<dbReference type="Pfam" id="PF12484">
    <property type="entry name" value="PPE-SVP"/>
    <property type="match status" value="1"/>
</dbReference>
<evidence type="ECO:0008006" key="10">
    <source>
        <dbReference type="Google" id="ProtNLM"/>
    </source>
</evidence>
<evidence type="ECO:0000256" key="1">
    <source>
        <dbReference type="ARBA" id="ARBA00010652"/>
    </source>
</evidence>
<dbReference type="Pfam" id="PF00823">
    <property type="entry name" value="PPE"/>
    <property type="match status" value="1"/>
</dbReference>
<keyword evidence="8" id="KW-1185">Reference proteome</keyword>
<dbReference type="InterPro" id="IPR038332">
    <property type="entry name" value="PPE_sf"/>
</dbReference>
<feature type="domain" description="SHOCT" evidence="4">
    <location>
        <begin position="402"/>
        <end position="429"/>
    </location>
</feature>
<organism evidence="6 8">
    <name type="scientific">Mycobacterium celatum</name>
    <dbReference type="NCBI Taxonomy" id="28045"/>
    <lineage>
        <taxon>Bacteria</taxon>
        <taxon>Bacillati</taxon>
        <taxon>Actinomycetota</taxon>
        <taxon>Actinomycetes</taxon>
        <taxon>Mycobacteriales</taxon>
        <taxon>Mycobacteriaceae</taxon>
        <taxon>Mycobacterium</taxon>
    </lineage>
</organism>
<protein>
    <recommendedName>
        <fullName evidence="10">PPE family protein</fullName>
    </recommendedName>
</protein>
<name>A0A1X1RJV4_MYCCE</name>
<feature type="domain" description="PPE family C-terminal" evidence="5">
    <location>
        <begin position="301"/>
        <end position="376"/>
    </location>
</feature>
<dbReference type="InterPro" id="IPR018649">
    <property type="entry name" value="SHOCT"/>
</dbReference>
<evidence type="ECO:0000259" key="3">
    <source>
        <dbReference type="Pfam" id="PF00823"/>
    </source>
</evidence>
<reference evidence="7 9" key="2">
    <citation type="journal article" date="2017" name="Infect. Genet. Evol.">
        <title>The new phylogeny of the genus Mycobacterium: The old and the news.</title>
        <authorList>
            <person name="Tortoli E."/>
            <person name="Fedrizzi T."/>
            <person name="Meehan C.J."/>
            <person name="Trovato A."/>
            <person name="Grottola A."/>
            <person name="Giacobazzi E."/>
            <person name="Serpini G.F."/>
            <person name="Tagliazucchi S."/>
            <person name="Fabio A."/>
            <person name="Bettua C."/>
            <person name="Bertorelli R."/>
            <person name="Frascaro F."/>
            <person name="De Sanctis V."/>
            <person name="Pecorari M."/>
            <person name="Jousson O."/>
            <person name="Segata N."/>
            <person name="Cirillo D.M."/>
        </authorList>
    </citation>
    <scope>NUCLEOTIDE SEQUENCE [LARGE SCALE GENOMIC DNA]</scope>
    <source>
        <strain evidence="7 9">NCTC 12882</strain>
    </source>
</reference>
<dbReference type="SUPFAM" id="SSF140459">
    <property type="entry name" value="PE/PPE dimer-like"/>
    <property type="match status" value="1"/>
</dbReference>
<dbReference type="FunFam" id="1.20.1260.20:FF:000001">
    <property type="entry name" value="PPE family protein PPE41"/>
    <property type="match status" value="1"/>
</dbReference>
<evidence type="ECO:0000313" key="6">
    <source>
        <dbReference type="EMBL" id="ORV07882.1"/>
    </source>
</evidence>
<comment type="similarity">
    <text evidence="1">Belongs to the mycobacterial PPE family.</text>
</comment>
<dbReference type="Proteomes" id="UP000230971">
    <property type="component" value="Unassembled WGS sequence"/>
</dbReference>
<dbReference type="InterPro" id="IPR000030">
    <property type="entry name" value="PPE_dom"/>
</dbReference>
<feature type="region of interest" description="Disordered" evidence="2">
    <location>
        <begin position="369"/>
        <end position="398"/>
    </location>
</feature>
<dbReference type="AlphaFoldDB" id="A0A1X1RJV4"/>
<dbReference type="GO" id="GO:0052572">
    <property type="term" value="P:response to host immune response"/>
    <property type="evidence" value="ECO:0007669"/>
    <property type="project" value="TreeGrafter"/>
</dbReference>
<evidence type="ECO:0000259" key="5">
    <source>
        <dbReference type="Pfam" id="PF12484"/>
    </source>
</evidence>
<dbReference type="RefSeq" id="WP_062538177.1">
    <property type="nucleotide sequence ID" value="NZ_BBUN01000003.1"/>
</dbReference>
<evidence type="ECO:0000313" key="9">
    <source>
        <dbReference type="Proteomes" id="UP000230971"/>
    </source>
</evidence>
<dbReference type="EMBL" id="LQOM01000048">
    <property type="protein sequence ID" value="ORV07882.1"/>
    <property type="molecule type" value="Genomic_DNA"/>
</dbReference>
<dbReference type="PANTHER" id="PTHR46766">
    <property type="entry name" value="GLUTAMINE-RICH PROTEIN 2"/>
    <property type="match status" value="1"/>
</dbReference>
<accession>A0A1X1RJV4</accession>
<reference evidence="6 8" key="1">
    <citation type="submission" date="2016-01" db="EMBL/GenBank/DDBJ databases">
        <title>The new phylogeny of the genus Mycobacterium.</title>
        <authorList>
            <person name="Tarcisio F."/>
            <person name="Conor M."/>
            <person name="Antonella G."/>
            <person name="Elisabetta G."/>
            <person name="Giulia F.S."/>
            <person name="Sara T."/>
            <person name="Anna F."/>
            <person name="Clotilde B."/>
            <person name="Roberto B."/>
            <person name="Veronica D.S."/>
            <person name="Fabio R."/>
            <person name="Monica P."/>
            <person name="Olivier J."/>
            <person name="Enrico T."/>
            <person name="Nicola S."/>
        </authorList>
    </citation>
    <scope>NUCLEOTIDE SEQUENCE [LARGE SCALE GENOMIC DNA]</scope>
    <source>
        <strain evidence="6 8">DSM 44243</strain>
    </source>
</reference>
<evidence type="ECO:0000259" key="4">
    <source>
        <dbReference type="Pfam" id="PF09851"/>
    </source>
</evidence>
<dbReference type="EMBL" id="PDKV01000036">
    <property type="protein sequence ID" value="PIB74876.1"/>
    <property type="molecule type" value="Genomic_DNA"/>
</dbReference>
<dbReference type="Pfam" id="PF09851">
    <property type="entry name" value="SHOCT"/>
    <property type="match status" value="1"/>
</dbReference>
<evidence type="ECO:0000313" key="7">
    <source>
        <dbReference type="EMBL" id="PIB74876.1"/>
    </source>
</evidence>
<dbReference type="OrthoDB" id="5996503at2"/>
<proteinExistence type="inferred from homology"/>
<dbReference type="InterPro" id="IPR022171">
    <property type="entry name" value="PPE_C"/>
</dbReference>
<comment type="caution">
    <text evidence="6">The sequence shown here is derived from an EMBL/GenBank/DDBJ whole genome shotgun (WGS) entry which is preliminary data.</text>
</comment>
<dbReference type="Proteomes" id="UP000193907">
    <property type="component" value="Unassembled WGS sequence"/>
</dbReference>
<sequence>MEFAILPPEVNSARIYAGPGSGPMLAAAAAWDGLAAELGSAAASYEAVISQLAGGWLGPASTAMAGAAAPYAAWMHTTAIQAEQTASQAKAAAAAYETAFAMTVPPPVVAANRAQLAALVATNFLGQNTPAIAATEAHYAEMWAQDAAAMYGYAGSAAAASQLTPFTPPDQATNPGGPAGQAAAVAQATGTAAGTRVAPVVSSISAVPQTLQSLASPAASSPVDALAPLAAPALTASPALTMAAAGLGADLIGSFGIDSAGSFGVDSAGVAVALQAAQIDTGGVFPGFTPFPGWGWPPPVSASMGQAASVGALSVPQSWAAAAPAFRQVAAALPMTTAAAAPEVAAAGSGQLFSEMALASMAGRALGGTAGLGRRERSASTPCARTEPLHRSPRGPVTGIAAELRELAELRDSGILTEEEFTEQKRRLLGQ</sequence>